<evidence type="ECO:0000256" key="4">
    <source>
        <dbReference type="ARBA" id="ARBA00022692"/>
    </source>
</evidence>
<feature type="domain" description="Cation/H+ exchanger transmembrane" evidence="11">
    <location>
        <begin position="2"/>
        <end position="111"/>
    </location>
</feature>
<keyword evidence="4 10" id="KW-0812">Transmembrane</keyword>
<dbReference type="GO" id="GO:0015386">
    <property type="term" value="F:potassium:proton antiporter activity"/>
    <property type="evidence" value="ECO:0007669"/>
    <property type="project" value="TreeGrafter"/>
</dbReference>
<dbReference type="AlphaFoldDB" id="A0A0R3QHT6"/>
<keyword evidence="9" id="KW-0739">Sodium transport</keyword>
<evidence type="ECO:0000259" key="11">
    <source>
        <dbReference type="Pfam" id="PF00999"/>
    </source>
</evidence>
<evidence type="ECO:0000313" key="13">
    <source>
        <dbReference type="Proteomes" id="UP000280834"/>
    </source>
</evidence>
<evidence type="ECO:0000256" key="8">
    <source>
        <dbReference type="ARBA" id="ARBA00023136"/>
    </source>
</evidence>
<dbReference type="WBParaSite" id="BTMF_0000595701-mRNA-1">
    <property type="protein sequence ID" value="BTMF_0000595701-mRNA-1"/>
    <property type="gene ID" value="BTMF_0000595701"/>
</dbReference>
<accession>A0A0R3QHT6</accession>
<dbReference type="GO" id="GO:0015385">
    <property type="term" value="F:sodium:proton antiporter activity"/>
    <property type="evidence" value="ECO:0007669"/>
    <property type="project" value="InterPro"/>
</dbReference>
<protein>
    <submittedName>
        <fullName evidence="14">Na_H_Exchanger domain-containing protein</fullName>
    </submittedName>
</protein>
<gene>
    <name evidence="12" type="ORF">BTMF_LOCUS5218</name>
</gene>
<keyword evidence="6" id="KW-0915">Sodium</keyword>
<proteinExistence type="predicted"/>
<dbReference type="GO" id="GO:0051453">
    <property type="term" value="P:regulation of intracellular pH"/>
    <property type="evidence" value="ECO:0007669"/>
    <property type="project" value="TreeGrafter"/>
</dbReference>
<dbReference type="Proteomes" id="UP000280834">
    <property type="component" value="Unassembled WGS sequence"/>
</dbReference>
<dbReference type="Gene3D" id="6.10.140.1330">
    <property type="match status" value="1"/>
</dbReference>
<name>A0A0R3QHT6_9BILA</name>
<dbReference type="Pfam" id="PF00999">
    <property type="entry name" value="Na_H_Exchanger"/>
    <property type="match status" value="1"/>
</dbReference>
<dbReference type="InterPro" id="IPR006153">
    <property type="entry name" value="Cation/H_exchanger_TM"/>
</dbReference>
<evidence type="ECO:0000256" key="7">
    <source>
        <dbReference type="ARBA" id="ARBA00023065"/>
    </source>
</evidence>
<reference evidence="12 13" key="2">
    <citation type="submission" date="2018-11" db="EMBL/GenBank/DDBJ databases">
        <authorList>
            <consortium name="Pathogen Informatics"/>
        </authorList>
    </citation>
    <scope>NUCLEOTIDE SEQUENCE [LARGE SCALE GENOMIC DNA]</scope>
</reference>
<dbReference type="GO" id="GO:0098719">
    <property type="term" value="P:sodium ion import across plasma membrane"/>
    <property type="evidence" value="ECO:0007669"/>
    <property type="project" value="TreeGrafter"/>
</dbReference>
<evidence type="ECO:0000313" key="14">
    <source>
        <dbReference type="WBParaSite" id="BTMF_0000595701-mRNA-1"/>
    </source>
</evidence>
<evidence type="ECO:0000256" key="1">
    <source>
        <dbReference type="ARBA" id="ARBA00004651"/>
    </source>
</evidence>
<evidence type="ECO:0000256" key="6">
    <source>
        <dbReference type="ARBA" id="ARBA00023053"/>
    </source>
</evidence>
<keyword evidence="13" id="KW-1185">Reference proteome</keyword>
<sequence>MLMGAILAATDPVAVVAILEDIGAPQRIKILVEGESLLNDGLAIFVYQILRNFVLKEVNLPSYPYTFVHYAAMCVSCIVISPLLGYTSAHITVMIIRHGISEEKRIQVIHYSFFPLTFCSFNTANCYDCTKYSFCQFPLDSWTIF</sequence>
<dbReference type="PANTHER" id="PTHR10110">
    <property type="entry name" value="SODIUM/HYDROGEN EXCHANGER"/>
    <property type="match status" value="1"/>
</dbReference>
<keyword evidence="2" id="KW-0813">Transport</keyword>
<keyword evidence="3" id="KW-1003">Cell membrane</keyword>
<evidence type="ECO:0000256" key="10">
    <source>
        <dbReference type="SAM" id="Phobius"/>
    </source>
</evidence>
<keyword evidence="7" id="KW-0406">Ion transport</keyword>
<dbReference type="GO" id="GO:0005886">
    <property type="term" value="C:plasma membrane"/>
    <property type="evidence" value="ECO:0007669"/>
    <property type="project" value="UniProtKB-SubCell"/>
</dbReference>
<keyword evidence="5 10" id="KW-1133">Transmembrane helix</keyword>
<feature type="transmembrane region" description="Helical" evidence="10">
    <location>
        <begin position="67"/>
        <end position="96"/>
    </location>
</feature>
<evidence type="ECO:0000256" key="2">
    <source>
        <dbReference type="ARBA" id="ARBA00022448"/>
    </source>
</evidence>
<dbReference type="InterPro" id="IPR018422">
    <property type="entry name" value="Cation/H_exchanger_CPA1"/>
</dbReference>
<evidence type="ECO:0000313" key="12">
    <source>
        <dbReference type="EMBL" id="VDO17835.1"/>
    </source>
</evidence>
<reference evidence="14" key="1">
    <citation type="submission" date="2017-02" db="UniProtKB">
        <authorList>
            <consortium name="WormBaseParasite"/>
        </authorList>
    </citation>
    <scope>IDENTIFICATION</scope>
</reference>
<comment type="subcellular location">
    <subcellularLocation>
        <location evidence="1">Cell membrane</location>
        <topology evidence="1">Multi-pass membrane protein</topology>
    </subcellularLocation>
</comment>
<dbReference type="PANTHER" id="PTHR10110:SF86">
    <property type="entry name" value="SODIUM_HYDROGEN EXCHANGER 7"/>
    <property type="match status" value="1"/>
</dbReference>
<organism evidence="14">
    <name type="scientific">Brugia timori</name>
    <dbReference type="NCBI Taxonomy" id="42155"/>
    <lineage>
        <taxon>Eukaryota</taxon>
        <taxon>Metazoa</taxon>
        <taxon>Ecdysozoa</taxon>
        <taxon>Nematoda</taxon>
        <taxon>Chromadorea</taxon>
        <taxon>Rhabditida</taxon>
        <taxon>Spirurina</taxon>
        <taxon>Spiruromorpha</taxon>
        <taxon>Filarioidea</taxon>
        <taxon>Onchocercidae</taxon>
        <taxon>Brugia</taxon>
    </lineage>
</organism>
<dbReference type="EMBL" id="UZAG01005504">
    <property type="protein sequence ID" value="VDO17835.1"/>
    <property type="molecule type" value="Genomic_DNA"/>
</dbReference>
<evidence type="ECO:0000256" key="5">
    <source>
        <dbReference type="ARBA" id="ARBA00022989"/>
    </source>
</evidence>
<evidence type="ECO:0000256" key="3">
    <source>
        <dbReference type="ARBA" id="ARBA00022475"/>
    </source>
</evidence>
<evidence type="ECO:0000256" key="9">
    <source>
        <dbReference type="ARBA" id="ARBA00023201"/>
    </source>
</evidence>
<dbReference type="STRING" id="42155.A0A0R3QHT6"/>
<keyword evidence="8 10" id="KW-0472">Membrane</keyword>